<organism evidence="2">
    <name type="scientific">freshwater metagenome</name>
    <dbReference type="NCBI Taxonomy" id="449393"/>
    <lineage>
        <taxon>unclassified sequences</taxon>
        <taxon>metagenomes</taxon>
        <taxon>ecological metagenomes</taxon>
    </lineage>
</organism>
<dbReference type="Pfam" id="PF19502">
    <property type="entry name" value="DUF6036"/>
    <property type="match status" value="1"/>
</dbReference>
<reference evidence="2" key="1">
    <citation type="submission" date="2020-05" db="EMBL/GenBank/DDBJ databases">
        <authorList>
            <person name="Chiriac C."/>
            <person name="Salcher M."/>
            <person name="Ghai R."/>
            <person name="Kavagutti S V."/>
        </authorList>
    </citation>
    <scope>NUCLEOTIDE SEQUENCE</scope>
</reference>
<evidence type="ECO:0000313" key="2">
    <source>
        <dbReference type="EMBL" id="CAB4958836.1"/>
    </source>
</evidence>
<evidence type="ECO:0000259" key="1">
    <source>
        <dbReference type="Pfam" id="PF19502"/>
    </source>
</evidence>
<dbReference type="InterPro" id="IPR043519">
    <property type="entry name" value="NT_sf"/>
</dbReference>
<accession>A0A6J7KSJ0</accession>
<dbReference type="AlphaFoldDB" id="A0A6J7KSJ0"/>
<protein>
    <submittedName>
        <fullName evidence="2">Unannotated protein</fullName>
    </submittedName>
</protein>
<dbReference type="InterPro" id="IPR045792">
    <property type="entry name" value="DUF6036"/>
</dbReference>
<gene>
    <name evidence="2" type="ORF">UFOPK3789_01157</name>
</gene>
<dbReference type="SUPFAM" id="SSF81301">
    <property type="entry name" value="Nucleotidyltransferase"/>
    <property type="match status" value="1"/>
</dbReference>
<sequence>MELNRDFNEFLRLFVDHKVRFLIVGGYALAAHGHPRYTKDLDVWVWADPTNATQIISALESFGFGGLGLEASDFADPEIVVQLGREPNRIDLLTFASGLDFDSAYTNRLIIKIGGVEVPFLSRNDLRTNKLATGRLRDHADAADLPELE</sequence>
<dbReference type="EMBL" id="CAFBNL010000079">
    <property type="protein sequence ID" value="CAB4958836.1"/>
    <property type="molecule type" value="Genomic_DNA"/>
</dbReference>
<proteinExistence type="predicted"/>
<feature type="domain" description="DUF6036" evidence="1">
    <location>
        <begin position="16"/>
        <end position="141"/>
    </location>
</feature>
<dbReference type="Gene3D" id="3.30.460.40">
    <property type="match status" value="1"/>
</dbReference>
<name>A0A6J7KSJ0_9ZZZZ</name>